<feature type="compositionally biased region" description="Gly residues" evidence="1">
    <location>
        <begin position="285"/>
        <end position="297"/>
    </location>
</feature>
<name>A0ABP6BYZ2_9MICO</name>
<reference evidence="3" key="1">
    <citation type="journal article" date="2019" name="Int. J. Syst. Evol. Microbiol.">
        <title>The Global Catalogue of Microorganisms (GCM) 10K type strain sequencing project: providing services to taxonomists for standard genome sequencing and annotation.</title>
        <authorList>
            <consortium name="The Broad Institute Genomics Platform"/>
            <consortium name="The Broad Institute Genome Sequencing Center for Infectious Disease"/>
            <person name="Wu L."/>
            <person name="Ma J."/>
        </authorList>
    </citation>
    <scope>NUCLEOTIDE SEQUENCE [LARGE SCALE GENOMIC DNA]</scope>
    <source>
        <strain evidence="3">JCM 16365</strain>
    </source>
</reference>
<gene>
    <name evidence="2" type="ORF">GCM10009862_30840</name>
</gene>
<feature type="compositionally biased region" description="Gly residues" evidence="1">
    <location>
        <begin position="404"/>
        <end position="423"/>
    </location>
</feature>
<proteinExistence type="predicted"/>
<feature type="region of interest" description="Disordered" evidence="1">
    <location>
        <begin position="404"/>
        <end position="459"/>
    </location>
</feature>
<protein>
    <submittedName>
        <fullName evidence="2">Uncharacterized protein</fullName>
    </submittedName>
</protein>
<organism evidence="2 3">
    <name type="scientific">Microbacterium binotii</name>
    <dbReference type="NCBI Taxonomy" id="462710"/>
    <lineage>
        <taxon>Bacteria</taxon>
        <taxon>Bacillati</taxon>
        <taxon>Actinomycetota</taxon>
        <taxon>Actinomycetes</taxon>
        <taxon>Micrococcales</taxon>
        <taxon>Microbacteriaceae</taxon>
        <taxon>Microbacterium</taxon>
    </lineage>
</organism>
<comment type="caution">
    <text evidence="2">The sequence shown here is derived from an EMBL/GenBank/DDBJ whole genome shotgun (WGS) entry which is preliminary data.</text>
</comment>
<dbReference type="RefSeq" id="WP_344230994.1">
    <property type="nucleotide sequence ID" value="NZ_BAAARI010000038.1"/>
</dbReference>
<feature type="region of interest" description="Disordered" evidence="1">
    <location>
        <begin position="274"/>
        <end position="297"/>
    </location>
</feature>
<dbReference type="EMBL" id="BAAARI010000038">
    <property type="protein sequence ID" value="GAA2590365.1"/>
    <property type="molecule type" value="Genomic_DNA"/>
</dbReference>
<keyword evidence="3" id="KW-1185">Reference proteome</keyword>
<dbReference type="Proteomes" id="UP001500274">
    <property type="component" value="Unassembled WGS sequence"/>
</dbReference>
<evidence type="ECO:0000256" key="1">
    <source>
        <dbReference type="SAM" id="MobiDB-lite"/>
    </source>
</evidence>
<accession>A0ABP6BYZ2</accession>
<evidence type="ECO:0000313" key="3">
    <source>
        <dbReference type="Proteomes" id="UP001500274"/>
    </source>
</evidence>
<sequence length="459" mass="43556">MSEWEQRLQNLANAPDWSLPSLPQVGEALEALTTLLNRVASETGFTGETERNAIAQMEAAKKDIGDLIDVVKTTLPAAISVANTRREEAQRYLAALDSGSLSADAQQIIRNAAAGATIVFPGFSVIAGEGAIAAANWFLGSQREAQARTAVEAVSNALNADQQAFPPLPAMENVYGSIPNIPPDLQNTNIDPGGPQTPSFQKYPDYNTPIGVPPGQGGVIMPDTEGAGPRFVPDDPNGSGPEGTARPPIYNALPAPGVIVHPDGPVGNGIGTYPGGGQSPWAPVGPGGSGGSGGSGGMGSGGLSSGFVAGAGGAAALGGLGKAAAAGGLGGLRGAGGLGGAGLAARGGAGGLGGAGLAARGGAGGLGGGLTANAGGGAGGGLLGKGGAGGAGVGAGAAGEAAGGSRGATGMMGGGGAGAGGGGRSDKKGRGLGGPIAPSIEDDAEFGPRSEGAGAGGRD</sequence>
<evidence type="ECO:0000313" key="2">
    <source>
        <dbReference type="EMBL" id="GAA2590365.1"/>
    </source>
</evidence>